<dbReference type="InterPro" id="IPR058240">
    <property type="entry name" value="rSAM_sf"/>
</dbReference>
<dbReference type="GO" id="GO:0046872">
    <property type="term" value="F:metal ion binding"/>
    <property type="evidence" value="ECO:0007669"/>
    <property type="project" value="UniProtKB-KW"/>
</dbReference>
<accession>M1MHH4</accession>
<dbReference type="KEGG" id="csr:Cspa_c19770"/>
<dbReference type="HOGENOM" id="CLU_021572_4_4_9"/>
<evidence type="ECO:0000259" key="9">
    <source>
        <dbReference type="PROSITE" id="PS51918"/>
    </source>
</evidence>
<keyword evidence="2" id="KW-0489">Methyltransferase</keyword>
<gene>
    <name evidence="10" type="ORF">Cspa_c19770</name>
</gene>
<keyword evidence="4" id="KW-0949">S-adenosyl-L-methionine</keyword>
<evidence type="ECO:0000256" key="3">
    <source>
        <dbReference type="ARBA" id="ARBA00022679"/>
    </source>
</evidence>
<dbReference type="SFLD" id="SFLDG01082">
    <property type="entry name" value="B12-binding_domain_containing"/>
    <property type="match status" value="1"/>
</dbReference>
<dbReference type="PATRIC" id="fig|931276.5.peg.1968"/>
<proteinExistence type="predicted"/>
<sequence length="435" mass="49677">MLKNVVLIMPNFNWRIKFDIQKDPPMGIAYIGAVLELNGYKVTIIDANAEELTLDDVIAKIMKISPDFIGISANYSPLNNLAIELCEKIKDYNKNIIVSVGGNHATASYKYMLEKSNGAIDFVIRGQGETIILNLLESLGKGTEVSKVKGIAYIKNGEVICTEQQELIKNIDDIPMPAYHLLDMNLYDRYNIVSSRGCPYRCTYCASSVIVDKVAYRSPENIVREIEYLIKNYGQKMFWFSDDTFTSNFKHTNQLLNLIIKRNLNIKWSCLTRVNRTSKELLEKMKKAGCIYISYGVESGDANMLEKMNKKITLDQVREALRITKEIGIDMYTFFLIGYPGETIESVNKSFDLIREIKPTGASFAVVIPLPGTSLWNYLYKQGYLDYDRINWDYLFAKSGKDKYENYSAKLASTWCNIDEKKLVELCEQGQRLVT</sequence>
<dbReference type="GO" id="GO:0003824">
    <property type="term" value="F:catalytic activity"/>
    <property type="evidence" value="ECO:0007669"/>
    <property type="project" value="InterPro"/>
</dbReference>
<keyword evidence="5" id="KW-0479">Metal-binding</keyword>
<dbReference type="CDD" id="cd01335">
    <property type="entry name" value="Radical_SAM"/>
    <property type="match status" value="1"/>
</dbReference>
<feature type="domain" description="B12-binding" evidence="8">
    <location>
        <begin position="8"/>
        <end position="146"/>
    </location>
</feature>
<evidence type="ECO:0000256" key="5">
    <source>
        <dbReference type="ARBA" id="ARBA00022723"/>
    </source>
</evidence>
<dbReference type="SMART" id="SM00729">
    <property type="entry name" value="Elp3"/>
    <property type="match status" value="1"/>
</dbReference>
<keyword evidence="6" id="KW-0408">Iron</keyword>
<dbReference type="SUPFAM" id="SSF102114">
    <property type="entry name" value="Radical SAM enzymes"/>
    <property type="match status" value="1"/>
</dbReference>
<dbReference type="SUPFAM" id="SSF52242">
    <property type="entry name" value="Cobalamin (vitamin B12)-binding domain"/>
    <property type="match status" value="1"/>
</dbReference>
<evidence type="ECO:0000256" key="7">
    <source>
        <dbReference type="ARBA" id="ARBA00023014"/>
    </source>
</evidence>
<dbReference type="Gene3D" id="3.80.30.20">
    <property type="entry name" value="tm_1862 like domain"/>
    <property type="match status" value="1"/>
</dbReference>
<evidence type="ECO:0000313" key="11">
    <source>
        <dbReference type="Proteomes" id="UP000011728"/>
    </source>
</evidence>
<keyword evidence="3" id="KW-0808">Transferase</keyword>
<dbReference type="InterPro" id="IPR034466">
    <property type="entry name" value="Methyltransferase_Class_B"/>
</dbReference>
<evidence type="ECO:0000256" key="4">
    <source>
        <dbReference type="ARBA" id="ARBA00022691"/>
    </source>
</evidence>
<dbReference type="PROSITE" id="PS51918">
    <property type="entry name" value="RADICAL_SAM"/>
    <property type="match status" value="1"/>
</dbReference>
<dbReference type="InterPro" id="IPR023404">
    <property type="entry name" value="rSAM_horseshoe"/>
</dbReference>
<dbReference type="RefSeq" id="WP_015392064.1">
    <property type="nucleotide sequence ID" value="NC_020291.1"/>
</dbReference>
<evidence type="ECO:0000256" key="6">
    <source>
        <dbReference type="ARBA" id="ARBA00023004"/>
    </source>
</evidence>
<dbReference type="PROSITE" id="PS51332">
    <property type="entry name" value="B12_BINDING"/>
    <property type="match status" value="1"/>
</dbReference>
<dbReference type="InterPro" id="IPR006158">
    <property type="entry name" value="Cobalamin-bd"/>
</dbReference>
<keyword evidence="7" id="KW-0411">Iron-sulfur</keyword>
<organism evidence="10 11">
    <name type="scientific">Clostridium saccharoperbutylacetonicum N1-4(HMT)</name>
    <dbReference type="NCBI Taxonomy" id="931276"/>
    <lineage>
        <taxon>Bacteria</taxon>
        <taxon>Bacillati</taxon>
        <taxon>Bacillota</taxon>
        <taxon>Clostridia</taxon>
        <taxon>Eubacteriales</taxon>
        <taxon>Clostridiaceae</taxon>
        <taxon>Clostridium</taxon>
    </lineage>
</organism>
<evidence type="ECO:0000256" key="1">
    <source>
        <dbReference type="ARBA" id="ARBA00001966"/>
    </source>
</evidence>
<dbReference type="InterPro" id="IPR006638">
    <property type="entry name" value="Elp3/MiaA/NifB-like_rSAM"/>
</dbReference>
<dbReference type="Pfam" id="PF02310">
    <property type="entry name" value="B12-binding"/>
    <property type="match status" value="1"/>
</dbReference>
<dbReference type="SFLD" id="SFLDG01123">
    <property type="entry name" value="methyltransferase_(Class_B)"/>
    <property type="match status" value="1"/>
</dbReference>
<evidence type="ECO:0000313" key="10">
    <source>
        <dbReference type="EMBL" id="AGF55743.1"/>
    </source>
</evidence>
<reference evidence="10 11" key="1">
    <citation type="submission" date="2013-02" db="EMBL/GenBank/DDBJ databases">
        <title>Genome sequence of Clostridium saccharoperbutylacetonicum N1-4(HMT).</title>
        <authorList>
            <person name="Poehlein A."/>
            <person name="Daniel R."/>
        </authorList>
    </citation>
    <scope>NUCLEOTIDE SEQUENCE [LARGE SCALE GENOMIC DNA]</scope>
    <source>
        <strain evidence="11">N1-4(HMT)</strain>
    </source>
</reference>
<dbReference type="Pfam" id="PF04055">
    <property type="entry name" value="Radical_SAM"/>
    <property type="match status" value="1"/>
</dbReference>
<dbReference type="OrthoDB" id="9801424at2"/>
<dbReference type="CDD" id="cd02068">
    <property type="entry name" value="radical_SAM_B12_BD"/>
    <property type="match status" value="1"/>
</dbReference>
<dbReference type="GO" id="GO:0005829">
    <property type="term" value="C:cytosol"/>
    <property type="evidence" value="ECO:0007669"/>
    <property type="project" value="TreeGrafter"/>
</dbReference>
<dbReference type="AlphaFoldDB" id="M1MHH4"/>
<dbReference type="SFLD" id="SFLDS00029">
    <property type="entry name" value="Radical_SAM"/>
    <property type="match status" value="1"/>
</dbReference>
<dbReference type="InterPro" id="IPR051198">
    <property type="entry name" value="BchE-like"/>
</dbReference>
<protein>
    <submittedName>
        <fullName evidence="10">Fe-S oxidoreductase</fullName>
    </submittedName>
</protein>
<dbReference type="PANTHER" id="PTHR43409:SF7">
    <property type="entry name" value="BLL1977 PROTEIN"/>
    <property type="match status" value="1"/>
</dbReference>
<dbReference type="PANTHER" id="PTHR43409">
    <property type="entry name" value="ANAEROBIC MAGNESIUM-PROTOPORPHYRIN IX MONOMETHYL ESTER CYCLASE-RELATED"/>
    <property type="match status" value="1"/>
</dbReference>
<evidence type="ECO:0000259" key="8">
    <source>
        <dbReference type="PROSITE" id="PS51332"/>
    </source>
</evidence>
<dbReference type="Proteomes" id="UP000011728">
    <property type="component" value="Chromosome"/>
</dbReference>
<comment type="cofactor">
    <cofactor evidence="1">
        <name>[4Fe-4S] cluster</name>
        <dbReference type="ChEBI" id="CHEBI:49883"/>
    </cofactor>
</comment>
<feature type="domain" description="Radical SAM core" evidence="9">
    <location>
        <begin position="184"/>
        <end position="408"/>
    </location>
</feature>
<dbReference type="GO" id="GO:0031419">
    <property type="term" value="F:cobalamin binding"/>
    <property type="evidence" value="ECO:0007669"/>
    <property type="project" value="InterPro"/>
</dbReference>
<dbReference type="InterPro" id="IPR007197">
    <property type="entry name" value="rSAM"/>
</dbReference>
<dbReference type="EMBL" id="CP004121">
    <property type="protein sequence ID" value="AGF55743.1"/>
    <property type="molecule type" value="Genomic_DNA"/>
</dbReference>
<evidence type="ECO:0000256" key="2">
    <source>
        <dbReference type="ARBA" id="ARBA00022603"/>
    </source>
</evidence>
<dbReference type="InterPro" id="IPR036724">
    <property type="entry name" value="Cobalamin-bd_sf"/>
</dbReference>
<name>M1MHH4_9CLOT</name>
<dbReference type="eggNOG" id="COG1032">
    <property type="taxonomic scope" value="Bacteria"/>
</dbReference>
<dbReference type="Gene3D" id="3.40.50.280">
    <property type="entry name" value="Cobalamin-binding domain"/>
    <property type="match status" value="1"/>
</dbReference>
<dbReference type="GO" id="GO:0051539">
    <property type="term" value="F:4 iron, 4 sulfur cluster binding"/>
    <property type="evidence" value="ECO:0007669"/>
    <property type="project" value="UniProtKB-KW"/>
</dbReference>
<keyword evidence="11" id="KW-1185">Reference proteome</keyword>